<dbReference type="InterPro" id="IPR011852">
    <property type="entry name" value="TRAP_TAXI"/>
</dbReference>
<dbReference type="PROSITE" id="PS51257">
    <property type="entry name" value="PROKAR_LIPOPROTEIN"/>
    <property type="match status" value="1"/>
</dbReference>
<dbReference type="Pfam" id="PF16868">
    <property type="entry name" value="NMT1_3"/>
    <property type="match status" value="1"/>
</dbReference>
<evidence type="ECO:0000256" key="1">
    <source>
        <dbReference type="SAM" id="SignalP"/>
    </source>
</evidence>
<dbReference type="Gene3D" id="3.40.190.10">
    <property type="entry name" value="Periplasmic binding protein-like II"/>
    <property type="match status" value="2"/>
</dbReference>
<dbReference type="NCBIfam" id="TIGR02122">
    <property type="entry name" value="TRAP_TAXI"/>
    <property type="match status" value="1"/>
</dbReference>
<feature type="signal peptide" evidence="1">
    <location>
        <begin position="1"/>
        <end position="21"/>
    </location>
</feature>
<keyword evidence="3" id="KW-1185">Reference proteome</keyword>
<dbReference type="PANTHER" id="PTHR42941:SF1">
    <property type="entry name" value="SLL1037 PROTEIN"/>
    <property type="match status" value="1"/>
</dbReference>
<dbReference type="RefSeq" id="WP_074599213.1">
    <property type="nucleotide sequence ID" value="NZ_FNHF01000003.1"/>
</dbReference>
<dbReference type="CDD" id="cd13567">
    <property type="entry name" value="PBP2_TtGluBP"/>
    <property type="match status" value="1"/>
</dbReference>
<feature type="chain" id="PRO_5039124046" description="TRAP transporter solute receptor, TAXI family" evidence="1">
    <location>
        <begin position="22"/>
        <end position="336"/>
    </location>
</feature>
<proteinExistence type="predicted"/>
<organism evidence="2 3">
    <name type="scientific">Sediminibacillus halophilus</name>
    <dbReference type="NCBI Taxonomy" id="482461"/>
    <lineage>
        <taxon>Bacteria</taxon>
        <taxon>Bacillati</taxon>
        <taxon>Bacillota</taxon>
        <taxon>Bacilli</taxon>
        <taxon>Bacillales</taxon>
        <taxon>Bacillaceae</taxon>
        <taxon>Sediminibacillus</taxon>
    </lineage>
</organism>
<reference evidence="3" key="1">
    <citation type="submission" date="2016-10" db="EMBL/GenBank/DDBJ databases">
        <authorList>
            <person name="Varghese N."/>
            <person name="Submissions S."/>
        </authorList>
    </citation>
    <scope>NUCLEOTIDE SEQUENCE [LARGE SCALE GENOMIC DNA]</scope>
    <source>
        <strain evidence="3">CGMCC 1.6199</strain>
    </source>
</reference>
<name>A0A1G9SXU9_9BACI</name>
<evidence type="ECO:0008006" key="4">
    <source>
        <dbReference type="Google" id="ProtNLM"/>
    </source>
</evidence>
<keyword evidence="1" id="KW-0732">Signal</keyword>
<dbReference type="EMBL" id="FNHF01000003">
    <property type="protein sequence ID" value="SDM40263.1"/>
    <property type="molecule type" value="Genomic_DNA"/>
</dbReference>
<dbReference type="STRING" id="482461.SAMN05216244_2362"/>
<accession>A0A1G9SXU9</accession>
<protein>
    <recommendedName>
        <fullName evidence="4">TRAP transporter solute receptor, TAXI family</fullName>
    </recommendedName>
</protein>
<dbReference type="OrthoDB" id="9776669at2"/>
<gene>
    <name evidence="2" type="ORF">SAMN05216244_2362</name>
</gene>
<dbReference type="SUPFAM" id="SSF53850">
    <property type="entry name" value="Periplasmic binding protein-like II"/>
    <property type="match status" value="1"/>
</dbReference>
<dbReference type="PANTHER" id="PTHR42941">
    <property type="entry name" value="SLL1037 PROTEIN"/>
    <property type="match status" value="1"/>
</dbReference>
<dbReference type="AlphaFoldDB" id="A0A1G9SXU9"/>
<sequence length="336" mass="35342">MEKKKWLLILVLSFALSMLLAACGGGEADPDSGGDSGEGDSADSGETQFLSILTGGTEGTYYPLGGTFAQIINENLDNAEANAQSTGASVENMKTMRDGDAELAFTQTDIAAYAAEGSVMFEGDQIDNIQAIGTLYPETIQIVTTADSGIETVADLEGKVVSVGAPGSGTNASATDILEVYGLSMDDIEARDLDFGDSTSGIQDGTIDAAFITSGTPTGAVESLAATTDVNIVRFDEEKVQELIDSHPYYAEDTIKEGTYDLEEDVKTVAVQAMLVTSADLSEDLVYNVTKAIFENTDKISHPKGEFISADTALDGVGIDLHPGAKKYFDEKGIEQ</sequence>
<evidence type="ECO:0000313" key="3">
    <source>
        <dbReference type="Proteomes" id="UP000182347"/>
    </source>
</evidence>
<evidence type="ECO:0000313" key="2">
    <source>
        <dbReference type="EMBL" id="SDM40263.1"/>
    </source>
</evidence>
<dbReference type="Proteomes" id="UP000182347">
    <property type="component" value="Unassembled WGS sequence"/>
</dbReference>